<dbReference type="Pfam" id="PF02894">
    <property type="entry name" value="GFO_IDH_MocA_C"/>
    <property type="match status" value="1"/>
</dbReference>
<proteinExistence type="predicted"/>
<reference evidence="2" key="1">
    <citation type="submission" date="2023-03" db="EMBL/GenBank/DDBJ databases">
        <authorList>
            <person name="Steffen K."/>
            <person name="Cardenas P."/>
        </authorList>
    </citation>
    <scope>NUCLEOTIDE SEQUENCE</scope>
</reference>
<dbReference type="SUPFAM" id="SSF55347">
    <property type="entry name" value="Glyceraldehyde-3-phosphate dehydrogenase-like, C-terminal domain"/>
    <property type="match status" value="1"/>
</dbReference>
<dbReference type="Gene3D" id="3.30.360.10">
    <property type="entry name" value="Dihydrodipicolinate Reductase, domain 2"/>
    <property type="match status" value="1"/>
</dbReference>
<dbReference type="EMBL" id="CASHTH010003067">
    <property type="protein sequence ID" value="CAI8039837.1"/>
    <property type="molecule type" value="Genomic_DNA"/>
</dbReference>
<sequence>MTISVWRHQKDQSGVLLDVGVHYADMMEYLLGEIDTVYAQTRLHEPIRHNPAAVTGESGSNPGGVYTKWQRKMPAEFEATAEDAAYATLTFKNGVVGQYIEEHAAWGQGSWLRQIHGSRGSMTLPGDRSGRLITLNIDGQETINDERLLDLVPDFHLDAVTADLFGGDRLWNYTFTQGDAKNIAIEYGEFAEAIAGNRTVEVDAYQGTRSVAVSYAILESGATGQIVQMNQMLDESINTYQREIDEGLGI</sequence>
<dbReference type="InterPro" id="IPR004104">
    <property type="entry name" value="Gfo/Idh/MocA-like_OxRdtase_C"/>
</dbReference>
<protein>
    <recommendedName>
        <fullName evidence="1">Gfo/Idh/MocA-like oxidoreductase C-terminal domain-containing protein</fullName>
    </recommendedName>
</protein>
<dbReference type="AlphaFoldDB" id="A0AA35X6U1"/>
<feature type="domain" description="Gfo/Idh/MocA-like oxidoreductase C-terminal" evidence="1">
    <location>
        <begin position="6"/>
        <end position="228"/>
    </location>
</feature>
<keyword evidence="3" id="KW-1185">Reference proteome</keyword>
<dbReference type="Proteomes" id="UP001174909">
    <property type="component" value="Unassembled WGS sequence"/>
</dbReference>
<name>A0AA35X6U1_GEOBA</name>
<organism evidence="2 3">
    <name type="scientific">Geodia barretti</name>
    <name type="common">Barrett's horny sponge</name>
    <dbReference type="NCBI Taxonomy" id="519541"/>
    <lineage>
        <taxon>Eukaryota</taxon>
        <taxon>Metazoa</taxon>
        <taxon>Porifera</taxon>
        <taxon>Demospongiae</taxon>
        <taxon>Heteroscleromorpha</taxon>
        <taxon>Tetractinellida</taxon>
        <taxon>Astrophorina</taxon>
        <taxon>Geodiidae</taxon>
        <taxon>Geodia</taxon>
    </lineage>
</organism>
<evidence type="ECO:0000313" key="3">
    <source>
        <dbReference type="Proteomes" id="UP001174909"/>
    </source>
</evidence>
<evidence type="ECO:0000313" key="2">
    <source>
        <dbReference type="EMBL" id="CAI8039837.1"/>
    </source>
</evidence>
<gene>
    <name evidence="2" type="ORF">GBAR_LOCUS22205</name>
</gene>
<comment type="caution">
    <text evidence="2">The sequence shown here is derived from an EMBL/GenBank/DDBJ whole genome shotgun (WGS) entry which is preliminary data.</text>
</comment>
<evidence type="ECO:0000259" key="1">
    <source>
        <dbReference type="Pfam" id="PF02894"/>
    </source>
</evidence>
<accession>A0AA35X6U1</accession>